<feature type="non-terminal residue" evidence="3">
    <location>
        <position position="1"/>
    </location>
</feature>
<evidence type="ECO:0000313" key="4">
    <source>
        <dbReference type="Proteomes" id="UP000652761"/>
    </source>
</evidence>
<evidence type="ECO:0000256" key="2">
    <source>
        <dbReference type="SAM" id="SignalP"/>
    </source>
</evidence>
<name>A0A843TZF6_COLES</name>
<keyword evidence="4" id="KW-1185">Reference proteome</keyword>
<comment type="caution">
    <text evidence="3">The sequence shown here is derived from an EMBL/GenBank/DDBJ whole genome shotgun (WGS) entry which is preliminary data.</text>
</comment>
<proteinExistence type="predicted"/>
<evidence type="ECO:0008006" key="5">
    <source>
        <dbReference type="Google" id="ProtNLM"/>
    </source>
</evidence>
<evidence type="ECO:0000256" key="1">
    <source>
        <dbReference type="SAM" id="MobiDB-lite"/>
    </source>
</evidence>
<feature type="chain" id="PRO_5033034227" description="Secreted protein" evidence="2">
    <location>
        <begin position="19"/>
        <end position="228"/>
    </location>
</feature>
<feature type="region of interest" description="Disordered" evidence="1">
    <location>
        <begin position="49"/>
        <end position="69"/>
    </location>
</feature>
<dbReference type="Proteomes" id="UP000652761">
    <property type="component" value="Unassembled WGS sequence"/>
</dbReference>
<gene>
    <name evidence="3" type="ORF">Taro_007070</name>
</gene>
<dbReference type="AlphaFoldDB" id="A0A843TZF6"/>
<reference evidence="3" key="1">
    <citation type="submission" date="2017-07" db="EMBL/GenBank/DDBJ databases">
        <title>Taro Niue Genome Assembly and Annotation.</title>
        <authorList>
            <person name="Atibalentja N."/>
            <person name="Keating K."/>
            <person name="Fields C.J."/>
        </authorList>
    </citation>
    <scope>NUCLEOTIDE SEQUENCE</scope>
    <source>
        <strain evidence="3">Niue_2</strain>
        <tissue evidence="3">Leaf</tissue>
    </source>
</reference>
<feature type="signal peptide" evidence="2">
    <location>
        <begin position="1"/>
        <end position="18"/>
    </location>
</feature>
<protein>
    <recommendedName>
        <fullName evidence="5">Secreted protein</fullName>
    </recommendedName>
</protein>
<sequence>MQTLLSSSFFSFLLPSSPLCGGGAPSLFLRLWEWGGADVLVAERWSGMERGGGGQSDVKGPNGVLPSDEEHDGSIRCVLNLKATPSLSRSGHDRSLVTFWCLRVATFRPVLGTRGLVHCRGTRLLFCNLFLGAIRGSIVVCVSLTSWRVRGPGCFCLWALVLVEVCGGRVCGETSFSRGCSVSLVVTPVCAFLTSWRSGKAVLCLVFGPTLVVDRGVTLFCCFVVLYS</sequence>
<evidence type="ECO:0000313" key="3">
    <source>
        <dbReference type="EMBL" id="MQL74704.1"/>
    </source>
</evidence>
<organism evidence="3 4">
    <name type="scientific">Colocasia esculenta</name>
    <name type="common">Wild taro</name>
    <name type="synonym">Arum esculentum</name>
    <dbReference type="NCBI Taxonomy" id="4460"/>
    <lineage>
        <taxon>Eukaryota</taxon>
        <taxon>Viridiplantae</taxon>
        <taxon>Streptophyta</taxon>
        <taxon>Embryophyta</taxon>
        <taxon>Tracheophyta</taxon>
        <taxon>Spermatophyta</taxon>
        <taxon>Magnoliopsida</taxon>
        <taxon>Liliopsida</taxon>
        <taxon>Araceae</taxon>
        <taxon>Aroideae</taxon>
        <taxon>Colocasieae</taxon>
        <taxon>Colocasia</taxon>
    </lineage>
</organism>
<dbReference type="EMBL" id="NMUH01000220">
    <property type="protein sequence ID" value="MQL74704.1"/>
    <property type="molecule type" value="Genomic_DNA"/>
</dbReference>
<keyword evidence="2" id="KW-0732">Signal</keyword>
<accession>A0A843TZF6</accession>